<comment type="function">
    <text evidence="11">Catalyzes the condensation of the acetyl group of acetyl-CoA with 3-methyl-2-oxobutanoate (2-ketoisovalerate) to form 3-carboxy-3-hydroxy-4-methylpentanoate (2-isopropylmalate).</text>
</comment>
<dbReference type="PANTHER" id="PTHR46911">
    <property type="match status" value="1"/>
</dbReference>
<evidence type="ECO:0000256" key="10">
    <source>
        <dbReference type="ARBA" id="ARBA00023304"/>
    </source>
</evidence>
<dbReference type="GO" id="GO:0003985">
    <property type="term" value="F:acetyl-CoA C-acetyltransferase activity"/>
    <property type="evidence" value="ECO:0007669"/>
    <property type="project" value="UniProtKB-UniRule"/>
</dbReference>
<comment type="subcellular location">
    <subcellularLocation>
        <location evidence="11">Cytoplasm</location>
    </subcellularLocation>
</comment>
<dbReference type="InterPro" id="IPR005668">
    <property type="entry name" value="IPM_Synthase"/>
</dbReference>
<sequence>MRNNQKPSGAPIHKYRPYHEQIRVELPDRTWPTKRIEVAPRWCAVDLRDGNQALIDPMSPERKRVMFELLVKMGYKEIEVGFPSASQTDFDFVRQLIEDDVIPEDVTIQVLTQARDHLIKRTYESIAGAKQAIVHLYNSTSVLQREVVFRTGQQGIVDIALEGARLCREYEKTIPETAVYYEYSPESYTGTELEFAVDVCNQVIEVFEPTPDRKVIINLPATVEMATPNVYADSIEWMSRHLAHRENVILSLHPHNDRGTAIAAAELGYMAGADRIEGCLFGNGERTGNVDLVALGINLLTQGIDPQIDFSDIDHVKRTAEYCNQLPVPERSPWAGDLVFTAFSGSHQDAIKKGFEAMEARATAQGVTVDEIEWAVPYLPIDPKDLGRSYEAVIRVNSQSGKGGVAYLLKTDHALDLPRKLQIEFSGVVQAKTDAEGGEVSSGQIWSIFSDEYLPASAADEKWGRFELLSTRTQSDMSGDVALEVTLRDGDERVAATGAGNGPIAAFLKVLGERGFEISLYDYVEHTLGAGGDAHAAAYVELQVEDQRLWGVGIDGDISTASLKAIVSAVNRAIRSRSHAGELASV</sequence>
<dbReference type="Pfam" id="PF08502">
    <property type="entry name" value="LeuA_dimer"/>
    <property type="match status" value="1"/>
</dbReference>
<comment type="similarity">
    <text evidence="3 11">Belongs to the alpha-IPM synthase/homocitrate synthase family. LeuA type 2 subfamily.</text>
</comment>
<feature type="binding site" evidence="11">
    <location>
        <position position="255"/>
    </location>
    <ligand>
        <name>Mg(2+)</name>
        <dbReference type="ChEBI" id="CHEBI:18420"/>
    </ligand>
</feature>
<dbReference type="SMART" id="SM00917">
    <property type="entry name" value="LeuA_dimer"/>
    <property type="match status" value="1"/>
</dbReference>
<evidence type="ECO:0000256" key="9">
    <source>
        <dbReference type="ARBA" id="ARBA00022723"/>
    </source>
</evidence>
<feature type="region of interest" description="Regulatory domain" evidence="11">
    <location>
        <begin position="456"/>
        <end position="586"/>
    </location>
</feature>
<comment type="pathway">
    <text evidence="2 11">Amino-acid biosynthesis; L-leucine biosynthesis; L-leucine from 3-methyl-2-oxobutanoate: step 1/4.</text>
</comment>
<comment type="caution">
    <text evidence="13">The sequence shown here is derived from an EMBL/GenBank/DDBJ whole genome shotgun (WGS) entry which is preliminary data.</text>
</comment>
<evidence type="ECO:0000256" key="4">
    <source>
        <dbReference type="ARBA" id="ARBA00012973"/>
    </source>
</evidence>
<keyword evidence="9 11" id="KW-0479">Metal-binding</keyword>
<feature type="binding site" evidence="11">
    <location>
        <position position="253"/>
    </location>
    <ligand>
        <name>Mg(2+)</name>
        <dbReference type="ChEBI" id="CHEBI:18420"/>
    </ligand>
</feature>
<dbReference type="InterPro" id="IPR013709">
    <property type="entry name" value="2-isopropylmalate_synth_dimer"/>
</dbReference>
<dbReference type="InterPro" id="IPR036230">
    <property type="entry name" value="LeuA_allosteric_dom_sf"/>
</dbReference>
<protein>
    <recommendedName>
        <fullName evidence="4 11">2-isopropylmalate synthase</fullName>
        <ecNumber evidence="4 11">2.3.3.13</ecNumber>
    </recommendedName>
    <alternativeName>
        <fullName evidence="11">Alpha-IPM synthase</fullName>
    </alternativeName>
    <alternativeName>
        <fullName evidence="11">Alpha-isopropylmalate synthase</fullName>
    </alternativeName>
</protein>
<gene>
    <name evidence="11 13" type="primary">leuA</name>
    <name evidence="13" type="ORF">BW34_00249</name>
</gene>
<dbReference type="EMBL" id="JFYO01000001">
    <property type="protein sequence ID" value="EZP29632.1"/>
    <property type="molecule type" value="Genomic_DNA"/>
</dbReference>
<dbReference type="GO" id="GO:0003852">
    <property type="term" value="F:2-isopropylmalate synthase activity"/>
    <property type="evidence" value="ECO:0007669"/>
    <property type="project" value="UniProtKB-UniRule"/>
</dbReference>
<evidence type="ECO:0000256" key="7">
    <source>
        <dbReference type="ARBA" id="ARBA00022605"/>
    </source>
</evidence>
<dbReference type="HAMAP" id="MF_00572">
    <property type="entry name" value="LeuA_type2"/>
    <property type="match status" value="1"/>
</dbReference>
<name>A0A031FZF0_9MICO</name>
<evidence type="ECO:0000256" key="1">
    <source>
        <dbReference type="ARBA" id="ARBA00000064"/>
    </source>
</evidence>
<dbReference type="SUPFAM" id="SSF110921">
    <property type="entry name" value="2-isopropylmalate synthase LeuA, allosteric (dimerisation) domain"/>
    <property type="match status" value="1"/>
</dbReference>
<dbReference type="EC" id="2.3.3.13" evidence="4 11"/>
<dbReference type="PROSITE" id="PS50991">
    <property type="entry name" value="PYR_CT"/>
    <property type="match status" value="1"/>
</dbReference>
<dbReference type="PATRIC" id="fig|273677.3.peg.242"/>
<keyword evidence="11" id="KW-0460">Magnesium</keyword>
<proteinExistence type="inferred from homology"/>
<evidence type="ECO:0000313" key="14">
    <source>
        <dbReference type="Proteomes" id="UP000024001"/>
    </source>
</evidence>
<dbReference type="PROSITE" id="PS00815">
    <property type="entry name" value="AIPM_HOMOCIT_SYNTH_1"/>
    <property type="match status" value="1"/>
</dbReference>
<keyword evidence="5 11" id="KW-0432">Leucine biosynthesis</keyword>
<dbReference type="PANTHER" id="PTHR46911:SF1">
    <property type="entry name" value="2-ISOPROPYLMALATE SYNTHASE"/>
    <property type="match status" value="1"/>
</dbReference>
<organism evidence="13 14">
    <name type="scientific">Microbacterium oleivorans</name>
    <dbReference type="NCBI Taxonomy" id="273677"/>
    <lineage>
        <taxon>Bacteria</taxon>
        <taxon>Bacillati</taxon>
        <taxon>Actinomycetota</taxon>
        <taxon>Actinomycetes</taxon>
        <taxon>Micrococcales</taxon>
        <taxon>Microbacteriaceae</taxon>
        <taxon>Microbacterium</taxon>
    </lineage>
</organism>
<keyword evidence="10 11" id="KW-0100">Branched-chain amino acid biosynthesis</keyword>
<dbReference type="InterPro" id="IPR039371">
    <property type="entry name" value="LeuA_N_DRE-TIM"/>
</dbReference>
<reference evidence="13 14" key="1">
    <citation type="submission" date="2014-03" db="EMBL/GenBank/DDBJ databases">
        <title>Draft Genome Sequences of 13 Willow Endophytes.</title>
        <authorList>
            <person name="Gan H.Y."/>
            <person name="Gan H.M."/>
            <person name="Savka M.A."/>
            <person name="Hudson A.O."/>
        </authorList>
    </citation>
    <scope>NUCLEOTIDE SEQUENCE [LARGE SCALE GENOMIC DNA]</scope>
    <source>
        <strain evidence="13 14">RIT293</strain>
    </source>
</reference>
<evidence type="ECO:0000313" key="13">
    <source>
        <dbReference type="EMBL" id="EZP29632.1"/>
    </source>
</evidence>
<dbReference type="NCBIfam" id="NF002991">
    <property type="entry name" value="PRK03739.1"/>
    <property type="match status" value="1"/>
</dbReference>
<dbReference type="GO" id="GO:0005737">
    <property type="term" value="C:cytoplasm"/>
    <property type="evidence" value="ECO:0007669"/>
    <property type="project" value="UniProtKB-SubCell"/>
</dbReference>
<feature type="domain" description="Pyruvate carboxyltransferase" evidence="12">
    <location>
        <begin position="40"/>
        <end position="314"/>
    </location>
</feature>
<keyword evidence="6 11" id="KW-0963">Cytoplasm</keyword>
<dbReference type="InterPro" id="IPR013785">
    <property type="entry name" value="Aldolase_TIM"/>
</dbReference>
<evidence type="ECO:0000256" key="11">
    <source>
        <dbReference type="HAMAP-Rule" id="MF_00572"/>
    </source>
</evidence>
<dbReference type="GO" id="GO:0009098">
    <property type="term" value="P:L-leucine biosynthetic process"/>
    <property type="evidence" value="ECO:0007669"/>
    <property type="project" value="UniProtKB-UniRule"/>
</dbReference>
<dbReference type="eggNOG" id="COG0119">
    <property type="taxonomic scope" value="Bacteria"/>
</dbReference>
<dbReference type="UniPathway" id="UPA00048">
    <property type="reaction ID" value="UER00070"/>
</dbReference>
<dbReference type="SUPFAM" id="SSF89000">
    <property type="entry name" value="post-HMGL domain-like"/>
    <property type="match status" value="1"/>
</dbReference>
<dbReference type="InterPro" id="IPR000891">
    <property type="entry name" value="PYR_CT"/>
</dbReference>
<comment type="catalytic activity">
    <reaction evidence="1 11">
        <text>3-methyl-2-oxobutanoate + acetyl-CoA + H2O = (2S)-2-isopropylmalate + CoA + H(+)</text>
        <dbReference type="Rhea" id="RHEA:21524"/>
        <dbReference type="ChEBI" id="CHEBI:1178"/>
        <dbReference type="ChEBI" id="CHEBI:11851"/>
        <dbReference type="ChEBI" id="CHEBI:15377"/>
        <dbReference type="ChEBI" id="CHEBI:15378"/>
        <dbReference type="ChEBI" id="CHEBI:57287"/>
        <dbReference type="ChEBI" id="CHEBI:57288"/>
        <dbReference type="EC" id="2.3.3.13"/>
    </reaction>
</comment>
<keyword evidence="7 11" id="KW-0028">Amino-acid biosynthesis</keyword>
<feature type="binding site" evidence="11">
    <location>
        <position position="49"/>
    </location>
    <ligand>
        <name>Mg(2+)</name>
        <dbReference type="ChEBI" id="CHEBI:18420"/>
    </ligand>
</feature>
<dbReference type="GO" id="GO:0000287">
    <property type="term" value="F:magnesium ion binding"/>
    <property type="evidence" value="ECO:0007669"/>
    <property type="project" value="UniProtKB-UniRule"/>
</dbReference>
<evidence type="ECO:0000256" key="5">
    <source>
        <dbReference type="ARBA" id="ARBA00022430"/>
    </source>
</evidence>
<dbReference type="NCBIfam" id="TIGR00970">
    <property type="entry name" value="leuA_yeast"/>
    <property type="match status" value="1"/>
</dbReference>
<dbReference type="OrthoDB" id="9803573at2"/>
<dbReference type="FunFam" id="3.20.20.70:FF:000045">
    <property type="entry name" value="2-isopropylmalate synthase"/>
    <property type="match status" value="1"/>
</dbReference>
<dbReference type="RefSeq" id="WP_036308784.1">
    <property type="nucleotide sequence ID" value="NZ_JFYO01000001.1"/>
</dbReference>
<dbReference type="Gene3D" id="3.30.160.270">
    <property type="match status" value="1"/>
</dbReference>
<comment type="cofactor">
    <cofactor evidence="11">
        <name>Mg(2+)</name>
        <dbReference type="ChEBI" id="CHEBI:18420"/>
    </cofactor>
</comment>
<dbReference type="Gene3D" id="3.20.20.70">
    <property type="entry name" value="Aldolase class I"/>
    <property type="match status" value="1"/>
</dbReference>
<evidence type="ECO:0000256" key="2">
    <source>
        <dbReference type="ARBA" id="ARBA00004689"/>
    </source>
</evidence>
<evidence type="ECO:0000256" key="3">
    <source>
        <dbReference type="ARBA" id="ARBA00009767"/>
    </source>
</evidence>
<dbReference type="Pfam" id="PF22615">
    <property type="entry name" value="IPMS_D2"/>
    <property type="match status" value="1"/>
</dbReference>
<comment type="subunit">
    <text evidence="11">Homodimer.</text>
</comment>
<evidence type="ECO:0000256" key="6">
    <source>
        <dbReference type="ARBA" id="ARBA00022490"/>
    </source>
</evidence>
<dbReference type="CDD" id="cd07942">
    <property type="entry name" value="DRE_TIM_LeuA"/>
    <property type="match status" value="1"/>
</dbReference>
<dbReference type="Proteomes" id="UP000024001">
    <property type="component" value="Unassembled WGS sequence"/>
</dbReference>
<keyword evidence="14" id="KW-1185">Reference proteome</keyword>
<keyword evidence="13" id="KW-0012">Acyltransferase</keyword>
<dbReference type="SUPFAM" id="SSF51569">
    <property type="entry name" value="Aldolase"/>
    <property type="match status" value="1"/>
</dbReference>
<dbReference type="AlphaFoldDB" id="A0A031FZF0"/>
<dbReference type="PROSITE" id="PS00816">
    <property type="entry name" value="AIPM_HOMOCIT_SYNTH_2"/>
    <property type="match status" value="1"/>
</dbReference>
<dbReference type="Pfam" id="PF00682">
    <property type="entry name" value="HMGL-like"/>
    <property type="match status" value="1"/>
</dbReference>
<keyword evidence="8 11" id="KW-0808">Transferase</keyword>
<dbReference type="InterPro" id="IPR002034">
    <property type="entry name" value="AIPM/Hcit_synth_CS"/>
</dbReference>
<feature type="binding site" evidence="11">
    <location>
        <position position="289"/>
    </location>
    <ligand>
        <name>Mg(2+)</name>
        <dbReference type="ChEBI" id="CHEBI:18420"/>
    </ligand>
</feature>
<accession>A0A031FZF0</accession>
<evidence type="ECO:0000259" key="12">
    <source>
        <dbReference type="PROSITE" id="PS50991"/>
    </source>
</evidence>
<evidence type="ECO:0000256" key="8">
    <source>
        <dbReference type="ARBA" id="ARBA00022679"/>
    </source>
</evidence>
<dbReference type="InterPro" id="IPR054692">
    <property type="entry name" value="LeuA-like_post-cat"/>
</dbReference>